<reference evidence="3" key="2">
    <citation type="journal article" date="2022" name="Microb. Genom.">
        <title>A chromosome-scale genome assembly of the tomato pathogen Cladosporium fulvum reveals a compartmentalized genome architecture and the presence of a dispensable chromosome.</title>
        <authorList>
            <person name="Zaccaron A.Z."/>
            <person name="Chen L.H."/>
            <person name="Samaras A."/>
            <person name="Stergiopoulos I."/>
        </authorList>
    </citation>
    <scope>NUCLEOTIDE SEQUENCE</scope>
    <source>
        <strain evidence="3">Race5_Kim</strain>
    </source>
</reference>
<dbReference type="EMBL" id="CP090164">
    <property type="protein sequence ID" value="UJO13888.1"/>
    <property type="molecule type" value="Genomic_DNA"/>
</dbReference>
<name>A0A9Q8P5D6_PASFU</name>
<evidence type="ECO:0008006" key="5">
    <source>
        <dbReference type="Google" id="ProtNLM"/>
    </source>
</evidence>
<dbReference type="KEGG" id="ffu:CLAFUR5_02907"/>
<organism evidence="3 4">
    <name type="scientific">Passalora fulva</name>
    <name type="common">Tomato leaf mold</name>
    <name type="synonym">Cladosporium fulvum</name>
    <dbReference type="NCBI Taxonomy" id="5499"/>
    <lineage>
        <taxon>Eukaryota</taxon>
        <taxon>Fungi</taxon>
        <taxon>Dikarya</taxon>
        <taxon>Ascomycota</taxon>
        <taxon>Pezizomycotina</taxon>
        <taxon>Dothideomycetes</taxon>
        <taxon>Dothideomycetidae</taxon>
        <taxon>Mycosphaerellales</taxon>
        <taxon>Mycosphaerellaceae</taxon>
        <taxon>Fulvia</taxon>
    </lineage>
</organism>
<evidence type="ECO:0000313" key="3">
    <source>
        <dbReference type="EMBL" id="UJO13888.1"/>
    </source>
</evidence>
<evidence type="ECO:0000313" key="4">
    <source>
        <dbReference type="Proteomes" id="UP000756132"/>
    </source>
</evidence>
<proteinExistence type="predicted"/>
<reference evidence="3" key="1">
    <citation type="submission" date="2021-12" db="EMBL/GenBank/DDBJ databases">
        <authorList>
            <person name="Zaccaron A."/>
            <person name="Stergiopoulos I."/>
        </authorList>
    </citation>
    <scope>NUCLEOTIDE SEQUENCE</scope>
    <source>
        <strain evidence="3">Race5_Kim</strain>
    </source>
</reference>
<dbReference type="GeneID" id="71982785"/>
<dbReference type="Pfam" id="PF11204">
    <property type="entry name" value="DUF2985"/>
    <property type="match status" value="1"/>
</dbReference>
<feature type="compositionally biased region" description="Polar residues" evidence="1">
    <location>
        <begin position="57"/>
        <end position="68"/>
    </location>
</feature>
<keyword evidence="2" id="KW-1133">Transmembrane helix</keyword>
<feature type="transmembrane region" description="Helical" evidence="2">
    <location>
        <begin position="383"/>
        <end position="411"/>
    </location>
</feature>
<feature type="transmembrane region" description="Helical" evidence="2">
    <location>
        <begin position="577"/>
        <end position="596"/>
    </location>
</feature>
<keyword evidence="4" id="KW-1185">Reference proteome</keyword>
<accession>A0A9Q8P5D6</accession>
<keyword evidence="2" id="KW-0812">Transmembrane</keyword>
<feature type="region of interest" description="Disordered" evidence="1">
    <location>
        <begin position="620"/>
        <end position="681"/>
    </location>
</feature>
<dbReference type="OrthoDB" id="3365211at2759"/>
<dbReference type="PANTHER" id="PTHR35872">
    <property type="entry name" value="INTEGRAL MEMBRANE PROTEIN (AFU_ORTHOLOGUE AFUA_5G07110)"/>
    <property type="match status" value="1"/>
</dbReference>
<dbReference type="InterPro" id="IPR021369">
    <property type="entry name" value="DUF2985"/>
</dbReference>
<evidence type="ECO:0000256" key="1">
    <source>
        <dbReference type="SAM" id="MobiDB-lite"/>
    </source>
</evidence>
<keyword evidence="2" id="KW-0472">Membrane</keyword>
<feature type="compositionally biased region" description="Basic and acidic residues" evidence="1">
    <location>
        <begin position="105"/>
        <end position="126"/>
    </location>
</feature>
<feature type="transmembrane region" description="Helical" evidence="2">
    <location>
        <begin position="540"/>
        <end position="565"/>
    </location>
</feature>
<dbReference type="RefSeq" id="XP_047758254.1">
    <property type="nucleotide sequence ID" value="XM_047902055.1"/>
</dbReference>
<feature type="compositionally biased region" description="Basic and acidic residues" evidence="1">
    <location>
        <begin position="658"/>
        <end position="681"/>
    </location>
</feature>
<protein>
    <recommendedName>
        <fullName evidence="5">Integral membrane protein</fullName>
    </recommendedName>
</protein>
<dbReference type="Proteomes" id="UP000756132">
    <property type="component" value="Chromosome 2"/>
</dbReference>
<sequence>MDYFNHGSRRRGNSMNEQDNAAPQRPGARYVPGAPSFESLRAPSNIRIRRLPSYTSVNLARPATQENGRSPGIPEDPEEDTAVTGRRRSSSAPQRPNVNDLLATDLERQRTVDLPRSRMLAIREGEQITPQAGGTHADRPYGTDGSLPATPGISVHDMEPATPPVERVGAGAGAMHSAGAAAQRNRGFGLSRFRSNTSATRESQRPPSRASGTEYESDVIDLLDLVDPEVRTIGTLTNLQNSLFVPDLGGLINRRPTYDLSSRRPTTERPEVRSEIQRIVRSRAGTRTSRAGVPTSKPFPEHPSSELEDGIELQDSQLRRKMSISSELSDSHYAVLPHGVSLEGWGEEDVAELNDHVRHLLHSKREGFKRSMRGFRQYVSKPLGLFVFVYATLVTLFGAAWVFALIGWIYVGDQQDYIINIIDLTLVALFALMGDGLAPFRAVDTYHMCFIAHYHHLTWRLRQESQLPALVDHNDLPDRRRSATETEIDDAIDRAETAEFSVLTPRQQKRLQYHQAKFNKSHTFYKPHETTTHHAFPLKLMIAAVVLLDCHSLLQVALGTCTWSIDYRVRPEALTATILSCSITCNIAAGVVISIGDHKTRKKDVLERMFRQSLTEQAMKRMAKKHDRGEMALTVDSRKVESADFQRATQARAGGDSSSRERSKSKGGHDRSEEYLTPVER</sequence>
<feature type="compositionally biased region" description="Low complexity" evidence="1">
    <location>
        <begin position="173"/>
        <end position="182"/>
    </location>
</feature>
<dbReference type="AlphaFoldDB" id="A0A9Q8P5D6"/>
<feature type="region of interest" description="Disordered" evidence="1">
    <location>
        <begin position="1"/>
        <end position="45"/>
    </location>
</feature>
<feature type="region of interest" description="Disordered" evidence="1">
    <location>
        <begin position="169"/>
        <end position="215"/>
    </location>
</feature>
<feature type="transmembrane region" description="Helical" evidence="2">
    <location>
        <begin position="417"/>
        <end position="438"/>
    </location>
</feature>
<dbReference type="PANTHER" id="PTHR35872:SF2">
    <property type="entry name" value="INTEGRAL MEMBRANE PROTEIN (AFU_ORTHOLOGUE AFUA_5G07110)"/>
    <property type="match status" value="1"/>
</dbReference>
<gene>
    <name evidence="3" type="ORF">CLAFUR5_02907</name>
</gene>
<feature type="region of interest" description="Disordered" evidence="1">
    <location>
        <begin position="57"/>
        <end position="145"/>
    </location>
</feature>
<dbReference type="OMA" id="YIAHYHR"/>
<feature type="region of interest" description="Disordered" evidence="1">
    <location>
        <begin position="282"/>
        <end position="308"/>
    </location>
</feature>
<evidence type="ECO:0000256" key="2">
    <source>
        <dbReference type="SAM" id="Phobius"/>
    </source>
</evidence>